<reference evidence="9" key="1">
    <citation type="submission" date="2016-10" db="EMBL/GenBank/DDBJ databases">
        <authorList>
            <person name="Varghese N."/>
            <person name="Submissions S."/>
        </authorList>
    </citation>
    <scope>NUCLEOTIDE SEQUENCE [LARGE SCALE GENOMIC DNA]</scope>
    <source>
        <strain evidence="9">DSM 18733</strain>
    </source>
</reference>
<dbReference type="InterPro" id="IPR058245">
    <property type="entry name" value="NreC/VraR/RcsB-like_REC"/>
</dbReference>
<feature type="domain" description="HTH luxR-type" evidence="6">
    <location>
        <begin position="157"/>
        <end position="222"/>
    </location>
</feature>
<dbReference type="InterPro" id="IPR039420">
    <property type="entry name" value="WalR-like"/>
</dbReference>
<evidence type="ECO:0000313" key="8">
    <source>
        <dbReference type="EMBL" id="SEL10511.1"/>
    </source>
</evidence>
<dbReference type="InterPro" id="IPR000792">
    <property type="entry name" value="Tscrpt_reg_LuxR_C"/>
</dbReference>
<name>A0A1H7MHE2_OLID1</name>
<dbReference type="SUPFAM" id="SSF46894">
    <property type="entry name" value="C-terminal effector domain of the bipartite response regulators"/>
    <property type="match status" value="1"/>
</dbReference>
<feature type="domain" description="Response regulatory" evidence="7">
    <location>
        <begin position="5"/>
        <end position="121"/>
    </location>
</feature>
<evidence type="ECO:0000313" key="9">
    <source>
        <dbReference type="Proteomes" id="UP000199421"/>
    </source>
</evidence>
<keyword evidence="4" id="KW-0804">Transcription</keyword>
<dbReference type="PROSITE" id="PS50043">
    <property type="entry name" value="HTH_LUXR_2"/>
    <property type="match status" value="1"/>
</dbReference>
<keyword evidence="2" id="KW-0805">Transcription regulation</keyword>
<dbReference type="CDD" id="cd06170">
    <property type="entry name" value="LuxR_C_like"/>
    <property type="match status" value="1"/>
</dbReference>
<dbReference type="GO" id="GO:0003677">
    <property type="term" value="F:DNA binding"/>
    <property type="evidence" value="ECO:0007669"/>
    <property type="project" value="UniProtKB-KW"/>
</dbReference>
<keyword evidence="9" id="KW-1185">Reference proteome</keyword>
<dbReference type="STRING" id="407022.SAMN05661044_02004"/>
<dbReference type="InterPro" id="IPR001789">
    <property type="entry name" value="Sig_transdc_resp-reg_receiver"/>
</dbReference>
<evidence type="ECO:0000259" key="7">
    <source>
        <dbReference type="PROSITE" id="PS50110"/>
    </source>
</evidence>
<dbReference type="PANTHER" id="PTHR43214:SF41">
    <property type="entry name" value="NITRATE_NITRITE RESPONSE REGULATOR PROTEIN NARP"/>
    <property type="match status" value="1"/>
</dbReference>
<proteinExistence type="predicted"/>
<evidence type="ECO:0000256" key="3">
    <source>
        <dbReference type="ARBA" id="ARBA00023125"/>
    </source>
</evidence>
<evidence type="ECO:0000256" key="1">
    <source>
        <dbReference type="ARBA" id="ARBA00022553"/>
    </source>
</evidence>
<dbReference type="AlphaFoldDB" id="A0A1H7MHE2"/>
<dbReference type="PROSITE" id="PS50110">
    <property type="entry name" value="RESPONSE_REGULATORY"/>
    <property type="match status" value="1"/>
</dbReference>
<keyword evidence="3" id="KW-0238">DNA-binding</keyword>
<evidence type="ECO:0000259" key="6">
    <source>
        <dbReference type="PROSITE" id="PS50043"/>
    </source>
</evidence>
<dbReference type="CDD" id="cd17535">
    <property type="entry name" value="REC_NarL-like"/>
    <property type="match status" value="1"/>
</dbReference>
<dbReference type="Pfam" id="PF00072">
    <property type="entry name" value="Response_reg"/>
    <property type="match status" value="1"/>
</dbReference>
<dbReference type="InterPro" id="IPR016032">
    <property type="entry name" value="Sig_transdc_resp-reg_C-effctor"/>
</dbReference>
<evidence type="ECO:0000256" key="2">
    <source>
        <dbReference type="ARBA" id="ARBA00023015"/>
    </source>
</evidence>
<dbReference type="InterPro" id="IPR011006">
    <property type="entry name" value="CheY-like_superfamily"/>
</dbReference>
<protein>
    <submittedName>
        <fullName evidence="8">Two component transcriptional regulator, LuxR family</fullName>
    </submittedName>
</protein>
<dbReference type="Gene3D" id="3.40.50.2300">
    <property type="match status" value="1"/>
</dbReference>
<dbReference type="GO" id="GO:0000160">
    <property type="term" value="P:phosphorelay signal transduction system"/>
    <property type="evidence" value="ECO:0007669"/>
    <property type="project" value="InterPro"/>
</dbReference>
<dbReference type="Pfam" id="PF00196">
    <property type="entry name" value="GerE"/>
    <property type="match status" value="1"/>
</dbReference>
<dbReference type="OrthoDB" id="9797341at2"/>
<evidence type="ECO:0000256" key="4">
    <source>
        <dbReference type="ARBA" id="ARBA00023163"/>
    </source>
</evidence>
<dbReference type="GO" id="GO:0006355">
    <property type="term" value="P:regulation of DNA-templated transcription"/>
    <property type="evidence" value="ECO:0007669"/>
    <property type="project" value="InterPro"/>
</dbReference>
<organism evidence="8 9">
    <name type="scientific">Olivibacter domesticus</name>
    <name type="common">Pseudosphingobacterium domesticum</name>
    <dbReference type="NCBI Taxonomy" id="407022"/>
    <lineage>
        <taxon>Bacteria</taxon>
        <taxon>Pseudomonadati</taxon>
        <taxon>Bacteroidota</taxon>
        <taxon>Sphingobacteriia</taxon>
        <taxon>Sphingobacteriales</taxon>
        <taxon>Sphingobacteriaceae</taxon>
        <taxon>Olivibacter</taxon>
    </lineage>
</organism>
<dbReference type="RefSeq" id="WP_093322969.1">
    <property type="nucleotide sequence ID" value="NZ_FOAF01000001.1"/>
</dbReference>
<dbReference type="PRINTS" id="PR00038">
    <property type="entry name" value="HTHLUXR"/>
</dbReference>
<dbReference type="EMBL" id="FOAF01000001">
    <property type="protein sequence ID" value="SEL10511.1"/>
    <property type="molecule type" value="Genomic_DNA"/>
</dbReference>
<accession>A0A1H7MHE2</accession>
<dbReference type="SMART" id="SM00448">
    <property type="entry name" value="REC"/>
    <property type="match status" value="1"/>
</dbReference>
<dbReference type="SUPFAM" id="SSF52172">
    <property type="entry name" value="CheY-like"/>
    <property type="match status" value="1"/>
</dbReference>
<gene>
    <name evidence="8" type="ORF">SAMN05661044_02004</name>
</gene>
<feature type="modified residue" description="4-aspartylphosphate" evidence="5">
    <location>
        <position position="56"/>
    </location>
</feature>
<dbReference type="SMART" id="SM00421">
    <property type="entry name" value="HTH_LUXR"/>
    <property type="match status" value="1"/>
</dbReference>
<evidence type="ECO:0000256" key="5">
    <source>
        <dbReference type="PROSITE-ProRule" id="PRU00169"/>
    </source>
</evidence>
<keyword evidence="1 5" id="KW-0597">Phosphoprotein</keyword>
<sequence length="224" mass="24865">MSKITVLLADDHVLVRNGIKAMLEADEEIIVVGEADNGLQAVERARELQPDLAIMDIRMPEMNGLEACEALAGKLENTKVVMLSMHDTEDYVLQSLRVGAWGYLLKDTDRVEFIKALKQINNGVRYYSGAVSNILANQLLGGGTQQKRNSINNTENVSSEAYGLSKREKQILSMVINSKHNKDIADLLGKSIRTIETHRFNIMKKLGVNNAVDMVNKAVKENLV</sequence>
<dbReference type="PANTHER" id="PTHR43214">
    <property type="entry name" value="TWO-COMPONENT RESPONSE REGULATOR"/>
    <property type="match status" value="1"/>
</dbReference>
<dbReference type="Proteomes" id="UP000199421">
    <property type="component" value="Unassembled WGS sequence"/>
</dbReference>